<name>A0ABR4A9M6_9LECA</name>
<dbReference type="Pfam" id="PF13409">
    <property type="entry name" value="GST_N_2"/>
    <property type="match status" value="1"/>
</dbReference>
<gene>
    <name evidence="2" type="ORF">N7G274_005385</name>
</gene>
<dbReference type="InterPro" id="IPR040079">
    <property type="entry name" value="Glutathione_S-Trfase"/>
</dbReference>
<dbReference type="InterPro" id="IPR036249">
    <property type="entry name" value="Thioredoxin-like_sf"/>
</dbReference>
<dbReference type="SFLD" id="SFLDS00019">
    <property type="entry name" value="Glutathione_Transferase_(cytos"/>
    <property type="match status" value="1"/>
</dbReference>
<dbReference type="SFLD" id="SFLDG00358">
    <property type="entry name" value="Main_(cytGST)"/>
    <property type="match status" value="1"/>
</dbReference>
<dbReference type="InterPro" id="IPR004045">
    <property type="entry name" value="Glutathione_S-Trfase_N"/>
</dbReference>
<dbReference type="Gene3D" id="3.40.30.10">
    <property type="entry name" value="Glutaredoxin"/>
    <property type="match status" value="1"/>
</dbReference>
<evidence type="ECO:0000313" key="2">
    <source>
        <dbReference type="EMBL" id="KAL2041601.1"/>
    </source>
</evidence>
<dbReference type="PROSITE" id="PS50404">
    <property type="entry name" value="GST_NTER"/>
    <property type="match status" value="1"/>
</dbReference>
<keyword evidence="3" id="KW-1185">Reference proteome</keyword>
<accession>A0ABR4A9M6</accession>
<dbReference type="SUPFAM" id="SSF52833">
    <property type="entry name" value="Thioredoxin-like"/>
    <property type="match status" value="1"/>
</dbReference>
<dbReference type="EMBL" id="JBEFKJ010000016">
    <property type="protein sequence ID" value="KAL2041601.1"/>
    <property type="molecule type" value="Genomic_DNA"/>
</dbReference>
<comment type="caution">
    <text evidence="2">The sequence shown here is derived from an EMBL/GenBank/DDBJ whole genome shotgun (WGS) entry which is preliminary data.</text>
</comment>
<dbReference type="CDD" id="cd00570">
    <property type="entry name" value="GST_N_family"/>
    <property type="match status" value="1"/>
</dbReference>
<evidence type="ECO:0000313" key="3">
    <source>
        <dbReference type="Proteomes" id="UP001590950"/>
    </source>
</evidence>
<protein>
    <recommendedName>
        <fullName evidence="1">GST N-terminal domain-containing protein</fullName>
    </recommendedName>
</protein>
<proteinExistence type="predicted"/>
<dbReference type="InterPro" id="IPR050983">
    <property type="entry name" value="GST_Omega/HSP26"/>
</dbReference>
<sequence length="113" mass="13207">MPHPDADLYPEANGLAKTLIDKHCESQPLKLYAGWFCPFDLRVWAVLEEKEIPYQYIEVNPYHKFKYLLNLNPRGLVPTLQYEDKPLYESTVVCKFLEDAYPNHGLKLLPEDP</sequence>
<feature type="domain" description="GST N-terminal" evidence="1">
    <location>
        <begin position="27"/>
        <end position="105"/>
    </location>
</feature>
<organism evidence="2 3">
    <name type="scientific">Stereocaulon virgatum</name>
    <dbReference type="NCBI Taxonomy" id="373712"/>
    <lineage>
        <taxon>Eukaryota</taxon>
        <taxon>Fungi</taxon>
        <taxon>Dikarya</taxon>
        <taxon>Ascomycota</taxon>
        <taxon>Pezizomycotina</taxon>
        <taxon>Lecanoromycetes</taxon>
        <taxon>OSLEUM clade</taxon>
        <taxon>Lecanoromycetidae</taxon>
        <taxon>Lecanorales</taxon>
        <taxon>Lecanorineae</taxon>
        <taxon>Stereocaulaceae</taxon>
        <taxon>Stereocaulon</taxon>
    </lineage>
</organism>
<dbReference type="PANTHER" id="PTHR43968:SF13">
    <property type="entry name" value="GLUTATHIONE TRANSFERASE OMEGA-1"/>
    <property type="match status" value="1"/>
</dbReference>
<dbReference type="Proteomes" id="UP001590950">
    <property type="component" value="Unassembled WGS sequence"/>
</dbReference>
<evidence type="ECO:0000259" key="1">
    <source>
        <dbReference type="PROSITE" id="PS50404"/>
    </source>
</evidence>
<dbReference type="PANTHER" id="PTHR43968">
    <property type="match status" value="1"/>
</dbReference>
<reference evidence="2 3" key="1">
    <citation type="submission" date="2024-09" db="EMBL/GenBank/DDBJ databases">
        <title>Rethinking Asexuality: The Enigmatic Case of Functional Sexual Genes in Lepraria (Stereocaulaceae).</title>
        <authorList>
            <person name="Doellman M."/>
            <person name="Sun Y."/>
            <person name="Barcenas-Pena A."/>
            <person name="Lumbsch H.T."/>
            <person name="Grewe F."/>
        </authorList>
    </citation>
    <scope>NUCLEOTIDE SEQUENCE [LARGE SCALE GENOMIC DNA]</scope>
    <source>
        <strain evidence="2 3">Mercado 3170</strain>
    </source>
</reference>